<dbReference type="GO" id="GO:0003676">
    <property type="term" value="F:nucleic acid binding"/>
    <property type="evidence" value="ECO:0007669"/>
    <property type="project" value="InterPro"/>
</dbReference>
<accession>A0A7D3QW42</accession>
<keyword evidence="2" id="KW-0540">Nuclease</keyword>
<gene>
    <name evidence="2" type="ORF">Fadolivirus_1_708</name>
</gene>
<dbReference type="EMBL" id="MT418680">
    <property type="protein sequence ID" value="QKF94166.1"/>
    <property type="molecule type" value="Genomic_DNA"/>
</dbReference>
<dbReference type="InterPro" id="IPR002562">
    <property type="entry name" value="3'-5'_exonuclease_dom"/>
</dbReference>
<dbReference type="GO" id="GO:0008408">
    <property type="term" value="F:3'-5' exonuclease activity"/>
    <property type="evidence" value="ECO:0007669"/>
    <property type="project" value="InterPro"/>
</dbReference>
<feature type="domain" description="3'-5' exonuclease" evidence="1">
    <location>
        <begin position="73"/>
        <end position="246"/>
    </location>
</feature>
<evidence type="ECO:0000259" key="1">
    <source>
        <dbReference type="Pfam" id="PF01612"/>
    </source>
</evidence>
<dbReference type="Proteomes" id="UP001162001">
    <property type="component" value="Segment"/>
</dbReference>
<dbReference type="Pfam" id="PF01612">
    <property type="entry name" value="DNA_pol_A_exo1"/>
    <property type="match status" value="1"/>
</dbReference>
<reference evidence="2 3" key="1">
    <citation type="submission" date="2020-04" db="EMBL/GenBank/DDBJ databases">
        <title>Advantages and limits of metagenomic assembly and binning of a giant virus.</title>
        <authorList>
            <person name="Schulz F."/>
            <person name="Andreani J."/>
            <person name="Francis R."/>
            <person name="Boudjemaa H."/>
            <person name="Bou Khalil J.Y."/>
            <person name="Lee J."/>
            <person name="La Scola B."/>
            <person name="Woyke T."/>
        </authorList>
    </citation>
    <scope>NUCLEOTIDE SEQUENCE [LARGE SCALE GENOMIC DNA]</scope>
    <source>
        <strain evidence="2 3">FV1/VV64</strain>
    </source>
</reference>
<keyword evidence="2" id="KW-0269">Exonuclease</keyword>
<sequence>MEDNNIKFINSFYDKPHIIRDNDISNIESILDTFKKEIVENKYKLFVAENDNVKKLFILFLYYYSHLVKQDNKKKHHVGIDLEFNVKEVALIQMNFGKYIWIIDPKKYEDDKLEIIVKKLLLNSKIYKVFHGADSLDLPFIYTNFLKDDKALILKFMRKFIDTRFLCEYVRGSKMEEGKCSIYDAMLYFNTITKEKYDELQKINDSMGPIQDVMWDIKKMSSFHIKYAYYDVLHILDFLNDIYKKILNETPQYVRTYYYIMQVIRFVILERKGITNILEISKNIVNPMNNYLIRTKSGNMTLITIYNQLMEKFIILDEDKGNVDYNFIESLNYIRGTFNFLFRHIVYLTCTKKYRVYKNKTDIFNDNITLDVLYSELEKIRMYKIVKLLKLYESEVNIKLRL</sequence>
<protein>
    <submittedName>
        <fullName evidence="2">3'-5' exonuclease of ribonuclease D</fullName>
    </submittedName>
</protein>
<evidence type="ECO:0000313" key="3">
    <source>
        <dbReference type="Proteomes" id="UP001162001"/>
    </source>
</evidence>
<dbReference type="SUPFAM" id="SSF53098">
    <property type="entry name" value="Ribonuclease H-like"/>
    <property type="match status" value="1"/>
</dbReference>
<dbReference type="GO" id="GO:0006139">
    <property type="term" value="P:nucleobase-containing compound metabolic process"/>
    <property type="evidence" value="ECO:0007669"/>
    <property type="project" value="InterPro"/>
</dbReference>
<dbReference type="Gene3D" id="3.30.420.10">
    <property type="entry name" value="Ribonuclease H-like superfamily/Ribonuclease H"/>
    <property type="match status" value="1"/>
</dbReference>
<keyword evidence="3" id="KW-1185">Reference proteome</keyword>
<name>A0A7D3QW42_9VIRU</name>
<evidence type="ECO:0000313" key="2">
    <source>
        <dbReference type="EMBL" id="QKF94166.1"/>
    </source>
</evidence>
<dbReference type="InterPro" id="IPR012337">
    <property type="entry name" value="RNaseH-like_sf"/>
</dbReference>
<proteinExistence type="predicted"/>
<dbReference type="InterPro" id="IPR036397">
    <property type="entry name" value="RNaseH_sf"/>
</dbReference>
<organism evidence="2 3">
    <name type="scientific">Fadolivirus FV1/VV64</name>
    <dbReference type="NCBI Taxonomy" id="3070911"/>
    <lineage>
        <taxon>Viruses</taxon>
        <taxon>Varidnaviria</taxon>
        <taxon>Bamfordvirae</taxon>
        <taxon>Nucleocytoviricota</taxon>
        <taxon>Megaviricetes</taxon>
        <taxon>Imitervirales</taxon>
        <taxon>Mimiviridae</taxon>
        <taxon>Klosneuvirinae</taxon>
        <taxon>Fadolivirus</taxon>
        <taxon>Fadolivirus algeromassiliense</taxon>
    </lineage>
</organism>
<keyword evidence="2" id="KW-0378">Hydrolase</keyword>